<comment type="caution">
    <text evidence="2">The sequence shown here is derived from an EMBL/GenBank/DDBJ whole genome shotgun (WGS) entry which is preliminary data.</text>
</comment>
<protein>
    <submittedName>
        <fullName evidence="3">Hypothetical_protein</fullName>
    </submittedName>
</protein>
<organism evidence="2">
    <name type="scientific">Hexamita inflata</name>
    <dbReference type="NCBI Taxonomy" id="28002"/>
    <lineage>
        <taxon>Eukaryota</taxon>
        <taxon>Metamonada</taxon>
        <taxon>Diplomonadida</taxon>
        <taxon>Hexamitidae</taxon>
        <taxon>Hexamitinae</taxon>
        <taxon>Hexamita</taxon>
    </lineage>
</organism>
<evidence type="ECO:0000313" key="2">
    <source>
        <dbReference type="EMBL" id="CAI9977839.1"/>
    </source>
</evidence>
<name>A0AA86RTW8_9EUKA</name>
<dbReference type="AlphaFoldDB" id="A0AA86RTW8"/>
<keyword evidence="4" id="KW-1185">Reference proteome</keyword>
<proteinExistence type="predicted"/>
<sequence length="119" mass="14196">MLVSGLQCKAQTQRSQAYMDKQLGCQSQFWEVMFLDFACHILRKPLFVDCSTRTEGSYNLFEQVKNTLLLRVVRRCFLISNLFIFKKERIQQLKVPQSSYMRPRSSNYSKFSHDNKDYY</sequence>
<evidence type="ECO:0000256" key="1">
    <source>
        <dbReference type="SAM" id="MobiDB-lite"/>
    </source>
</evidence>
<dbReference type="Proteomes" id="UP001642409">
    <property type="component" value="Unassembled WGS sequence"/>
</dbReference>
<evidence type="ECO:0000313" key="4">
    <source>
        <dbReference type="Proteomes" id="UP001642409"/>
    </source>
</evidence>
<reference evidence="3 4" key="2">
    <citation type="submission" date="2024-07" db="EMBL/GenBank/DDBJ databases">
        <authorList>
            <person name="Akdeniz Z."/>
        </authorList>
    </citation>
    <scope>NUCLEOTIDE SEQUENCE [LARGE SCALE GENOMIC DNA]</scope>
</reference>
<feature type="compositionally biased region" description="Polar residues" evidence="1">
    <location>
        <begin position="96"/>
        <end position="110"/>
    </location>
</feature>
<dbReference type="EMBL" id="CATOUU010001180">
    <property type="protein sequence ID" value="CAI9977839.1"/>
    <property type="molecule type" value="Genomic_DNA"/>
</dbReference>
<evidence type="ECO:0000313" key="3">
    <source>
        <dbReference type="EMBL" id="CAL6033770.1"/>
    </source>
</evidence>
<feature type="region of interest" description="Disordered" evidence="1">
    <location>
        <begin position="96"/>
        <end position="119"/>
    </location>
</feature>
<accession>A0AA86RTW8</accession>
<reference evidence="2" key="1">
    <citation type="submission" date="2023-06" db="EMBL/GenBank/DDBJ databases">
        <authorList>
            <person name="Kurt Z."/>
        </authorList>
    </citation>
    <scope>NUCLEOTIDE SEQUENCE</scope>
</reference>
<gene>
    <name evidence="3" type="ORF">HINF_LOCUS35129</name>
    <name evidence="2" type="ORF">HINF_LOCUS65484</name>
</gene>
<dbReference type="EMBL" id="CAXDID020000126">
    <property type="protein sequence ID" value="CAL6033770.1"/>
    <property type="molecule type" value="Genomic_DNA"/>
</dbReference>